<protein>
    <submittedName>
        <fullName evidence="1">Uncharacterized protein</fullName>
    </submittedName>
</protein>
<dbReference type="Proteomes" id="UP000814128">
    <property type="component" value="Unassembled WGS sequence"/>
</dbReference>
<proteinExistence type="predicted"/>
<name>A0ACB8Q8X3_9AGAM</name>
<organism evidence="1 2">
    <name type="scientific">Vararia minispora EC-137</name>
    <dbReference type="NCBI Taxonomy" id="1314806"/>
    <lineage>
        <taxon>Eukaryota</taxon>
        <taxon>Fungi</taxon>
        <taxon>Dikarya</taxon>
        <taxon>Basidiomycota</taxon>
        <taxon>Agaricomycotina</taxon>
        <taxon>Agaricomycetes</taxon>
        <taxon>Russulales</taxon>
        <taxon>Lachnocladiaceae</taxon>
        <taxon>Vararia</taxon>
    </lineage>
</organism>
<sequence>MASGSYDPESGHEPDLHDHPDQSPEANPLIAPHQSHHGSGFSSVETVPPPFFVALTGYRLTCTALLIGLGIPKAVAAYRGQPIANTFDWIISIVAAVTMFWLSYLESARPEVLPRFFHDDYTVHLLLIVASLVSPLLTVVDVLIMIPIFVVGYGLATLAGLSLFSFLLSRACPVPLIPRRALSFSLSPPAMERVTGDHASYTYRLHHARIEAFQSPSTSRIVRSYITQEGPVVVIFMALGLIAVYLIVT</sequence>
<reference evidence="1" key="2">
    <citation type="journal article" date="2022" name="New Phytol.">
        <title>Evolutionary transition to the ectomycorrhizal habit in the genomes of a hyperdiverse lineage of mushroom-forming fungi.</title>
        <authorList>
            <person name="Looney B."/>
            <person name="Miyauchi S."/>
            <person name="Morin E."/>
            <person name="Drula E."/>
            <person name="Courty P.E."/>
            <person name="Kohler A."/>
            <person name="Kuo A."/>
            <person name="LaButti K."/>
            <person name="Pangilinan J."/>
            <person name="Lipzen A."/>
            <person name="Riley R."/>
            <person name="Andreopoulos W."/>
            <person name="He G."/>
            <person name="Johnson J."/>
            <person name="Nolan M."/>
            <person name="Tritt A."/>
            <person name="Barry K.W."/>
            <person name="Grigoriev I.V."/>
            <person name="Nagy L.G."/>
            <person name="Hibbett D."/>
            <person name="Henrissat B."/>
            <person name="Matheny P.B."/>
            <person name="Labbe J."/>
            <person name="Martin F.M."/>
        </authorList>
    </citation>
    <scope>NUCLEOTIDE SEQUENCE</scope>
    <source>
        <strain evidence="1">EC-137</strain>
    </source>
</reference>
<accession>A0ACB8Q8X3</accession>
<evidence type="ECO:0000313" key="2">
    <source>
        <dbReference type="Proteomes" id="UP000814128"/>
    </source>
</evidence>
<keyword evidence="2" id="KW-1185">Reference proteome</keyword>
<reference evidence="1" key="1">
    <citation type="submission" date="2021-02" db="EMBL/GenBank/DDBJ databases">
        <authorList>
            <consortium name="DOE Joint Genome Institute"/>
            <person name="Ahrendt S."/>
            <person name="Looney B.P."/>
            <person name="Miyauchi S."/>
            <person name="Morin E."/>
            <person name="Drula E."/>
            <person name="Courty P.E."/>
            <person name="Chicoki N."/>
            <person name="Fauchery L."/>
            <person name="Kohler A."/>
            <person name="Kuo A."/>
            <person name="Labutti K."/>
            <person name="Pangilinan J."/>
            <person name="Lipzen A."/>
            <person name="Riley R."/>
            <person name="Andreopoulos W."/>
            <person name="He G."/>
            <person name="Johnson J."/>
            <person name="Barry K.W."/>
            <person name="Grigoriev I.V."/>
            <person name="Nagy L."/>
            <person name="Hibbett D."/>
            <person name="Henrissat B."/>
            <person name="Matheny P.B."/>
            <person name="Labbe J."/>
            <person name="Martin F."/>
        </authorList>
    </citation>
    <scope>NUCLEOTIDE SEQUENCE</scope>
    <source>
        <strain evidence="1">EC-137</strain>
    </source>
</reference>
<dbReference type="EMBL" id="MU273770">
    <property type="protein sequence ID" value="KAI0028264.1"/>
    <property type="molecule type" value="Genomic_DNA"/>
</dbReference>
<comment type="caution">
    <text evidence="1">The sequence shown here is derived from an EMBL/GenBank/DDBJ whole genome shotgun (WGS) entry which is preliminary data.</text>
</comment>
<evidence type="ECO:0000313" key="1">
    <source>
        <dbReference type="EMBL" id="KAI0028264.1"/>
    </source>
</evidence>
<gene>
    <name evidence="1" type="ORF">K488DRAFT_89902</name>
</gene>